<keyword evidence="1" id="KW-1133">Transmembrane helix</keyword>
<dbReference type="Gene3D" id="1.10.287.910">
    <property type="entry name" value="bacterial mercury transporter, merf"/>
    <property type="match status" value="1"/>
</dbReference>
<feature type="transmembrane region" description="Helical" evidence="1">
    <location>
        <begin position="7"/>
        <end position="40"/>
    </location>
</feature>
<dbReference type="EMBL" id="PDKB01000030">
    <property type="protein sequence ID" value="RBQ27952.1"/>
    <property type="molecule type" value="Genomic_DNA"/>
</dbReference>
<keyword evidence="3" id="KW-1185">Reference proteome</keyword>
<evidence type="ECO:0000313" key="3">
    <source>
        <dbReference type="Proteomes" id="UP000252669"/>
    </source>
</evidence>
<proteinExistence type="predicted"/>
<protein>
    <submittedName>
        <fullName evidence="2">Transporter</fullName>
    </submittedName>
</protein>
<dbReference type="AlphaFoldDB" id="A0A366MRI6"/>
<keyword evidence="1" id="KW-0472">Membrane</keyword>
<feature type="transmembrane region" description="Helical" evidence="1">
    <location>
        <begin position="46"/>
        <end position="64"/>
    </location>
</feature>
<keyword evidence="1" id="KW-0812">Transmembrane</keyword>
<gene>
    <name evidence="2" type="ORF">CRU91_11765</name>
</gene>
<dbReference type="Proteomes" id="UP000252669">
    <property type="component" value="Unassembled WGS sequence"/>
</dbReference>
<evidence type="ECO:0000313" key="2">
    <source>
        <dbReference type="EMBL" id="RBQ27952.1"/>
    </source>
</evidence>
<sequence>MNKPKIAIIGAVITALLSTLCCLPALLFLFFGITSGVLVFFTTLEFTRVPLAILTIVFFCFAIYNFRKKISCSCSKKDKIVQYSLIVIFFILILILLFYPEILPLFME</sequence>
<feature type="transmembrane region" description="Helical" evidence="1">
    <location>
        <begin position="80"/>
        <end position="99"/>
    </location>
</feature>
<comment type="caution">
    <text evidence="2">The sequence shown here is derived from an EMBL/GenBank/DDBJ whole genome shotgun (WGS) entry which is preliminary data.</text>
</comment>
<dbReference type="OrthoDB" id="5347374at2"/>
<accession>A0A366MRI6</accession>
<reference evidence="2 3" key="1">
    <citation type="submission" date="2017-10" db="EMBL/GenBank/DDBJ databases">
        <title>Genomics of the genus Arcobacter.</title>
        <authorList>
            <person name="Perez-Cataluna A."/>
            <person name="Figueras M.J."/>
        </authorList>
    </citation>
    <scope>NUCLEOTIDE SEQUENCE [LARGE SCALE GENOMIC DNA]</scope>
    <source>
        <strain evidence="2 3">CECT 9230</strain>
    </source>
</reference>
<organism evidence="2 3">
    <name type="scientific">Aliarcobacter vitoriensis</name>
    <dbReference type="NCBI Taxonomy" id="2011099"/>
    <lineage>
        <taxon>Bacteria</taxon>
        <taxon>Pseudomonadati</taxon>
        <taxon>Campylobacterota</taxon>
        <taxon>Epsilonproteobacteria</taxon>
        <taxon>Campylobacterales</taxon>
        <taxon>Arcobacteraceae</taxon>
        <taxon>Aliarcobacter</taxon>
    </lineage>
</organism>
<name>A0A366MRI6_9BACT</name>
<evidence type="ECO:0000256" key="1">
    <source>
        <dbReference type="SAM" id="Phobius"/>
    </source>
</evidence>
<dbReference type="RefSeq" id="WP_113895412.1">
    <property type="nucleotide sequence ID" value="NZ_JANJGA010000025.1"/>
</dbReference>